<dbReference type="EMBL" id="BMAT01005419">
    <property type="protein sequence ID" value="GFR92858.1"/>
    <property type="molecule type" value="Genomic_DNA"/>
</dbReference>
<gene>
    <name evidence="2" type="ORF">ElyMa_002628400</name>
</gene>
<proteinExistence type="predicted"/>
<organism evidence="2 3">
    <name type="scientific">Elysia marginata</name>
    <dbReference type="NCBI Taxonomy" id="1093978"/>
    <lineage>
        <taxon>Eukaryota</taxon>
        <taxon>Metazoa</taxon>
        <taxon>Spiralia</taxon>
        <taxon>Lophotrochozoa</taxon>
        <taxon>Mollusca</taxon>
        <taxon>Gastropoda</taxon>
        <taxon>Heterobranchia</taxon>
        <taxon>Euthyneura</taxon>
        <taxon>Panpulmonata</taxon>
        <taxon>Sacoglossa</taxon>
        <taxon>Placobranchoidea</taxon>
        <taxon>Plakobranchidae</taxon>
        <taxon>Elysia</taxon>
    </lineage>
</organism>
<sequence>MMMMVDYDDDYDDGDDYGNEDIDNNDNDIVHDDDEAPMIMVVVKLGMFFSQIGLNMNVQRSKHSDEPKTILSASR</sequence>
<reference evidence="2 3" key="1">
    <citation type="journal article" date="2021" name="Elife">
        <title>Chloroplast acquisition without the gene transfer in kleptoplastic sea slugs, Plakobranchus ocellatus.</title>
        <authorList>
            <person name="Maeda T."/>
            <person name="Takahashi S."/>
            <person name="Yoshida T."/>
            <person name="Shimamura S."/>
            <person name="Takaki Y."/>
            <person name="Nagai Y."/>
            <person name="Toyoda A."/>
            <person name="Suzuki Y."/>
            <person name="Arimoto A."/>
            <person name="Ishii H."/>
            <person name="Satoh N."/>
            <person name="Nishiyama T."/>
            <person name="Hasebe M."/>
            <person name="Maruyama T."/>
            <person name="Minagawa J."/>
            <person name="Obokata J."/>
            <person name="Shigenobu S."/>
        </authorList>
    </citation>
    <scope>NUCLEOTIDE SEQUENCE [LARGE SCALE GENOMIC DNA]</scope>
</reference>
<name>A0AAV4H3T8_9GAST</name>
<protein>
    <submittedName>
        <fullName evidence="2">Uncharacterized protein</fullName>
    </submittedName>
</protein>
<keyword evidence="1" id="KW-0812">Transmembrane</keyword>
<evidence type="ECO:0000256" key="1">
    <source>
        <dbReference type="SAM" id="Phobius"/>
    </source>
</evidence>
<dbReference type="Proteomes" id="UP000762676">
    <property type="component" value="Unassembled WGS sequence"/>
</dbReference>
<keyword evidence="1" id="KW-1133">Transmembrane helix</keyword>
<accession>A0AAV4H3T8</accession>
<keyword evidence="1" id="KW-0472">Membrane</keyword>
<evidence type="ECO:0000313" key="2">
    <source>
        <dbReference type="EMBL" id="GFR92858.1"/>
    </source>
</evidence>
<feature type="transmembrane region" description="Helical" evidence="1">
    <location>
        <begin position="36"/>
        <end position="54"/>
    </location>
</feature>
<dbReference type="AlphaFoldDB" id="A0AAV4H3T8"/>
<evidence type="ECO:0000313" key="3">
    <source>
        <dbReference type="Proteomes" id="UP000762676"/>
    </source>
</evidence>
<comment type="caution">
    <text evidence="2">The sequence shown here is derived from an EMBL/GenBank/DDBJ whole genome shotgun (WGS) entry which is preliminary data.</text>
</comment>
<keyword evidence="3" id="KW-1185">Reference proteome</keyword>